<dbReference type="InterPro" id="IPR029058">
    <property type="entry name" value="AB_hydrolase_fold"/>
</dbReference>
<dbReference type="EMBL" id="QJJM01000001">
    <property type="protein sequence ID" value="PXW79339.1"/>
    <property type="molecule type" value="Genomic_DNA"/>
</dbReference>
<organism evidence="1 2">
    <name type="scientific">Blastomonas natatoria</name>
    <dbReference type="NCBI Taxonomy" id="34015"/>
    <lineage>
        <taxon>Bacteria</taxon>
        <taxon>Pseudomonadati</taxon>
        <taxon>Pseudomonadota</taxon>
        <taxon>Alphaproteobacteria</taxon>
        <taxon>Sphingomonadales</taxon>
        <taxon>Sphingomonadaceae</taxon>
        <taxon>Blastomonas</taxon>
    </lineage>
</organism>
<dbReference type="AlphaFoldDB" id="A0A2V3VS17"/>
<proteinExistence type="predicted"/>
<comment type="caution">
    <text evidence="1">The sequence shown here is derived from an EMBL/GenBank/DDBJ whole genome shotgun (WGS) entry which is preliminary data.</text>
</comment>
<reference evidence="1 2" key="1">
    <citation type="submission" date="2018-05" db="EMBL/GenBank/DDBJ databases">
        <title>Genomic Encyclopedia of Type Strains, Phase IV (KMG-IV): sequencing the most valuable type-strain genomes for metagenomic binning, comparative biology and taxonomic classification.</title>
        <authorList>
            <person name="Goeker M."/>
        </authorList>
    </citation>
    <scope>NUCLEOTIDE SEQUENCE [LARGE SCALE GENOMIC DNA]</scope>
    <source>
        <strain evidence="1 2">DSM 3183</strain>
    </source>
</reference>
<dbReference type="SUPFAM" id="SSF53474">
    <property type="entry name" value="alpha/beta-Hydrolases"/>
    <property type="match status" value="1"/>
</dbReference>
<dbReference type="GO" id="GO:0016787">
    <property type="term" value="F:hydrolase activity"/>
    <property type="evidence" value="ECO:0007669"/>
    <property type="project" value="UniProtKB-KW"/>
</dbReference>
<accession>A0A2V3VS17</accession>
<dbReference type="NCBIfam" id="TIGR03100">
    <property type="entry name" value="hydr1_PEP"/>
    <property type="match status" value="1"/>
</dbReference>
<gene>
    <name evidence="1" type="ORF">C7451_101404</name>
</gene>
<dbReference type="RefSeq" id="WP_110297430.1">
    <property type="nucleotide sequence ID" value="NZ_QJJM01000001.1"/>
</dbReference>
<dbReference type="Gene3D" id="3.40.50.1820">
    <property type="entry name" value="alpha/beta hydrolase"/>
    <property type="match status" value="1"/>
</dbReference>
<dbReference type="Proteomes" id="UP000248014">
    <property type="component" value="Unassembled WGS sequence"/>
</dbReference>
<name>A0A2V3VS17_9SPHN</name>
<dbReference type="OrthoDB" id="249225at2"/>
<evidence type="ECO:0000313" key="2">
    <source>
        <dbReference type="Proteomes" id="UP000248014"/>
    </source>
</evidence>
<keyword evidence="1" id="KW-0378">Hydrolase</keyword>
<evidence type="ECO:0000313" key="1">
    <source>
        <dbReference type="EMBL" id="PXW79339.1"/>
    </source>
</evidence>
<keyword evidence="2" id="KW-1185">Reference proteome</keyword>
<dbReference type="InterPro" id="IPR017531">
    <property type="entry name" value="Hydrolase-1_PEP"/>
</dbReference>
<protein>
    <submittedName>
        <fullName evidence="1">Exosortase A-associated hydrolase 1</fullName>
    </submittedName>
</protein>
<sequence>MRQHFTFACAGETLAATLDGADGSTGLLIVSGGNEIRSGAHAGMAALAASVAAAGHPVLRYDRRGIGDSTGENAGFESSSEDIAAAARAFRERCPQLTRLLAFGNCDAASALALFGPAADVNALILANMWTIESDTVDEADEDAAASTITASAIRSRYLAKLKDPRELWRLASGGVNIGKLVRGLKQATAKTEVTGLVARLGEALATLDRPATLLVAEHDRTAMWFLEHWASDAFAKAHANPHLSLHRLNSGSHSFASAADKAWLKERILAELRT</sequence>